<keyword evidence="1" id="KW-1133">Transmembrane helix</keyword>
<proteinExistence type="predicted"/>
<keyword evidence="3" id="KW-1185">Reference proteome</keyword>
<gene>
    <name evidence="2" type="ORF">CSUI_009524</name>
</gene>
<name>A0A2C6KJ39_9APIC</name>
<organism evidence="2 3">
    <name type="scientific">Cystoisospora suis</name>
    <dbReference type="NCBI Taxonomy" id="483139"/>
    <lineage>
        <taxon>Eukaryota</taxon>
        <taxon>Sar</taxon>
        <taxon>Alveolata</taxon>
        <taxon>Apicomplexa</taxon>
        <taxon>Conoidasida</taxon>
        <taxon>Coccidia</taxon>
        <taxon>Eucoccidiorida</taxon>
        <taxon>Eimeriorina</taxon>
        <taxon>Sarcocystidae</taxon>
        <taxon>Cystoisospora</taxon>
    </lineage>
</organism>
<keyword evidence="1" id="KW-0812">Transmembrane</keyword>
<comment type="caution">
    <text evidence="2">The sequence shown here is derived from an EMBL/GenBank/DDBJ whole genome shotgun (WGS) entry which is preliminary data.</text>
</comment>
<dbReference type="GeneID" id="94432850"/>
<evidence type="ECO:0000313" key="3">
    <source>
        <dbReference type="Proteomes" id="UP000221165"/>
    </source>
</evidence>
<dbReference type="VEuPathDB" id="ToxoDB:CSUI_009524"/>
<evidence type="ECO:0008006" key="4">
    <source>
        <dbReference type="Google" id="ProtNLM"/>
    </source>
</evidence>
<sequence length="44" mass="5454">MFQGKRKQDFSEERRKKKFRVPWHAYVCLLSLPSIFCFSRYQVL</sequence>
<feature type="transmembrane region" description="Helical" evidence="1">
    <location>
        <begin position="21"/>
        <end position="41"/>
    </location>
</feature>
<protein>
    <recommendedName>
        <fullName evidence="4">Transmembrane protein</fullName>
    </recommendedName>
</protein>
<evidence type="ECO:0000256" key="1">
    <source>
        <dbReference type="SAM" id="Phobius"/>
    </source>
</evidence>
<reference evidence="2 3" key="1">
    <citation type="journal article" date="2017" name="Int. J. Parasitol.">
        <title>The genome of the protozoan parasite Cystoisospora suis and a reverse vaccinology approach to identify vaccine candidates.</title>
        <authorList>
            <person name="Palmieri N."/>
            <person name="Shrestha A."/>
            <person name="Ruttkowski B."/>
            <person name="Beck T."/>
            <person name="Vogl C."/>
            <person name="Tomley F."/>
            <person name="Blake D.P."/>
            <person name="Joachim A."/>
        </authorList>
    </citation>
    <scope>NUCLEOTIDE SEQUENCE [LARGE SCALE GENOMIC DNA]</scope>
    <source>
        <strain evidence="2 3">Wien I</strain>
    </source>
</reference>
<dbReference type="Proteomes" id="UP000221165">
    <property type="component" value="Unassembled WGS sequence"/>
</dbReference>
<dbReference type="AlphaFoldDB" id="A0A2C6KJ39"/>
<dbReference type="RefSeq" id="XP_067918384.1">
    <property type="nucleotide sequence ID" value="XM_068069639.1"/>
</dbReference>
<dbReference type="EMBL" id="MIGC01005709">
    <property type="protein sequence ID" value="PHJ16658.1"/>
    <property type="molecule type" value="Genomic_DNA"/>
</dbReference>
<accession>A0A2C6KJ39</accession>
<keyword evidence="1" id="KW-0472">Membrane</keyword>
<evidence type="ECO:0000313" key="2">
    <source>
        <dbReference type="EMBL" id="PHJ16658.1"/>
    </source>
</evidence>